<reference evidence="3 4" key="1">
    <citation type="submission" date="2019-10" db="EMBL/GenBank/DDBJ databases">
        <title>A soil myxobacterium in the family Polyangiaceae.</title>
        <authorList>
            <person name="Li Y."/>
            <person name="Wang J."/>
        </authorList>
    </citation>
    <scope>NUCLEOTIDE SEQUENCE [LARGE SCALE GENOMIC DNA]</scope>
    <source>
        <strain evidence="3 4">DSM 14734</strain>
    </source>
</reference>
<name>A0A6N7Q0L6_9BACT</name>
<evidence type="ECO:0000313" key="3">
    <source>
        <dbReference type="EMBL" id="MRG96280.1"/>
    </source>
</evidence>
<proteinExistence type="predicted"/>
<dbReference type="AlphaFoldDB" id="A0A6N7Q0L6"/>
<comment type="caution">
    <text evidence="3">The sequence shown here is derived from an EMBL/GenBank/DDBJ whole genome shotgun (WGS) entry which is preliminary data.</text>
</comment>
<sequence>MGAENRRSSGEHPLAAFHDALLAQQDTLVDRTIERARPHLPWLADMPREALMGSVGEDVLAYARALLTTDFDDLRARARSWCENQITVGNGAAFVLASVEAIRKDYLEVALDALAQGVPGVREGVLRLMDAFAAVVAEIDGFFHGAPAQEAVGDRLFRMFVDASPDPVALSAGSEAVLYANAAFKETFGGEGIPSKPLVSFLADGAGEALARLSDVVDREGRGRGELHLRRADGGVYVADVTAFDARATGDRASARFLLLRDKGPLVAAEETRMRLQEEIIASQAEAIRALSTPLLPIAEGVIVMPLVGALNEARAEQMLEALLEGISRRGARVAILDITGVDDVDSHVAHGILRAARAAALLGARVFLTGIRGSVAQTLLALDASFGGLVTCSTLQDGVTRALRGARVEGYAPRRWTG</sequence>
<dbReference type="PANTHER" id="PTHR33745">
    <property type="entry name" value="RSBT ANTAGONIST PROTEIN RSBS-RELATED"/>
    <property type="match status" value="1"/>
</dbReference>
<dbReference type="InterPro" id="IPR035965">
    <property type="entry name" value="PAS-like_dom_sf"/>
</dbReference>
<dbReference type="Gene3D" id="3.30.450.20">
    <property type="entry name" value="PAS domain"/>
    <property type="match status" value="1"/>
</dbReference>
<dbReference type="Pfam" id="PF01740">
    <property type="entry name" value="STAS"/>
    <property type="match status" value="1"/>
</dbReference>
<dbReference type="InterPro" id="IPR002645">
    <property type="entry name" value="STAS_dom"/>
</dbReference>
<feature type="domain" description="STAS" evidence="2">
    <location>
        <begin position="292"/>
        <end position="407"/>
    </location>
</feature>
<dbReference type="Gene3D" id="3.30.750.24">
    <property type="entry name" value="STAS domain"/>
    <property type="match status" value="1"/>
</dbReference>
<evidence type="ECO:0000313" key="4">
    <source>
        <dbReference type="Proteomes" id="UP000440224"/>
    </source>
</evidence>
<dbReference type="Proteomes" id="UP000440224">
    <property type="component" value="Unassembled WGS sequence"/>
</dbReference>
<dbReference type="InterPro" id="IPR036513">
    <property type="entry name" value="STAS_dom_sf"/>
</dbReference>
<gene>
    <name evidence="3" type="ORF">GF068_30815</name>
</gene>
<dbReference type="InterPro" id="IPR000014">
    <property type="entry name" value="PAS"/>
</dbReference>
<dbReference type="PANTHER" id="PTHR33745:SF3">
    <property type="entry name" value="RSBT CO-ANTAGONIST PROTEIN RSBRC"/>
    <property type="match status" value="1"/>
</dbReference>
<dbReference type="SUPFAM" id="SSF52091">
    <property type="entry name" value="SpoIIaa-like"/>
    <property type="match status" value="1"/>
</dbReference>
<dbReference type="PROSITE" id="PS50801">
    <property type="entry name" value="STAS"/>
    <property type="match status" value="1"/>
</dbReference>
<dbReference type="SUPFAM" id="SSF55785">
    <property type="entry name" value="PYP-like sensor domain (PAS domain)"/>
    <property type="match status" value="1"/>
</dbReference>
<evidence type="ECO:0000259" key="2">
    <source>
        <dbReference type="PROSITE" id="PS50801"/>
    </source>
</evidence>
<protein>
    <submittedName>
        <fullName evidence="3">STAS domain-containing protein</fullName>
    </submittedName>
</protein>
<organism evidence="3 4">
    <name type="scientific">Polyangium spumosum</name>
    <dbReference type="NCBI Taxonomy" id="889282"/>
    <lineage>
        <taxon>Bacteria</taxon>
        <taxon>Pseudomonadati</taxon>
        <taxon>Myxococcota</taxon>
        <taxon>Polyangia</taxon>
        <taxon>Polyangiales</taxon>
        <taxon>Polyangiaceae</taxon>
        <taxon>Polyangium</taxon>
    </lineage>
</organism>
<evidence type="ECO:0000256" key="1">
    <source>
        <dbReference type="ARBA" id="ARBA00022553"/>
    </source>
</evidence>
<keyword evidence="4" id="KW-1185">Reference proteome</keyword>
<dbReference type="InterPro" id="IPR051932">
    <property type="entry name" value="Bact_StressResp_Reg"/>
</dbReference>
<dbReference type="RefSeq" id="WP_153823092.1">
    <property type="nucleotide sequence ID" value="NZ_WJIE01000011.1"/>
</dbReference>
<accession>A0A6N7Q0L6</accession>
<dbReference type="CDD" id="cd07041">
    <property type="entry name" value="STAS_RsbR_RsbS_like"/>
    <property type="match status" value="1"/>
</dbReference>
<keyword evidence="1" id="KW-0597">Phosphoprotein</keyword>
<dbReference type="EMBL" id="WJIE01000011">
    <property type="protein sequence ID" value="MRG96280.1"/>
    <property type="molecule type" value="Genomic_DNA"/>
</dbReference>
<dbReference type="Pfam" id="PF13188">
    <property type="entry name" value="PAS_8"/>
    <property type="match status" value="1"/>
</dbReference>
<dbReference type="OrthoDB" id="5493100at2"/>